<dbReference type="Gramene" id="rna-AYBTSS11_LOCUS27997">
    <property type="protein sequence ID" value="CAJ1975871.1"/>
    <property type="gene ID" value="gene-AYBTSS11_LOCUS27997"/>
</dbReference>
<dbReference type="InterPro" id="IPR035897">
    <property type="entry name" value="Toll_tir_struct_dom_sf"/>
</dbReference>
<dbReference type="SUPFAM" id="SSF52200">
    <property type="entry name" value="Toll/Interleukin receptor TIR domain"/>
    <property type="match status" value="1"/>
</dbReference>
<dbReference type="Proteomes" id="UP001189624">
    <property type="component" value="Chromosome 9"/>
</dbReference>
<evidence type="ECO:0000256" key="1">
    <source>
        <dbReference type="ARBA" id="ARBA00023027"/>
    </source>
</evidence>
<sequence>MSENNAPEIKYDVFVSFRGEIRKGLLSHLTDAFKTKKINAFVDDKLEKGEDIWPSLVAAIERSAILLIIFSPDYASSPWCLKEVAKIIECQEKYGRTVIPVFYNIEPTHVKHQSGSYQEAFAEHATKHETEQQLWRRVLDKSAGFSGIESTNFQ</sequence>
<keyword evidence="1" id="KW-0520">NAD</keyword>
<dbReference type="PANTHER" id="PTHR32009">
    <property type="entry name" value="TMV RESISTANCE PROTEIN N-LIKE"/>
    <property type="match status" value="1"/>
</dbReference>
<dbReference type="Gene3D" id="3.40.50.10140">
    <property type="entry name" value="Toll/interleukin-1 receptor homology (TIR) domain"/>
    <property type="match status" value="1"/>
</dbReference>
<dbReference type="Pfam" id="PF01582">
    <property type="entry name" value="TIR"/>
    <property type="match status" value="1"/>
</dbReference>
<dbReference type="SMART" id="SM00255">
    <property type="entry name" value="TIR"/>
    <property type="match status" value="1"/>
</dbReference>
<proteinExistence type="predicted"/>
<dbReference type="EMBL" id="OY731406">
    <property type="protein sequence ID" value="CAJ1975871.1"/>
    <property type="molecule type" value="Genomic_DNA"/>
</dbReference>
<accession>A0AA86TFN9</accession>
<evidence type="ECO:0000313" key="3">
    <source>
        <dbReference type="EMBL" id="CAJ1975871.1"/>
    </source>
</evidence>
<feature type="domain" description="TIR" evidence="2">
    <location>
        <begin position="9"/>
        <end position="142"/>
    </location>
</feature>
<dbReference type="GO" id="GO:0007165">
    <property type="term" value="P:signal transduction"/>
    <property type="evidence" value="ECO:0007669"/>
    <property type="project" value="InterPro"/>
</dbReference>
<dbReference type="PANTHER" id="PTHR32009:SF110">
    <property type="entry name" value="DISEASE RESISTANCE PROTEIN (TIR-NBS-LRR CLASS)"/>
    <property type="match status" value="1"/>
</dbReference>
<dbReference type="FunFam" id="3.40.50.10140:FF:000007">
    <property type="entry name" value="Disease resistance protein (TIR-NBS-LRR class)"/>
    <property type="match status" value="1"/>
</dbReference>
<protein>
    <recommendedName>
        <fullName evidence="2">TIR domain-containing protein</fullName>
    </recommendedName>
</protein>
<dbReference type="PROSITE" id="PS50104">
    <property type="entry name" value="TIR"/>
    <property type="match status" value="1"/>
</dbReference>
<reference evidence="3" key="1">
    <citation type="submission" date="2023-10" db="EMBL/GenBank/DDBJ databases">
        <authorList>
            <person name="Domelevo Entfellner J.-B."/>
        </authorList>
    </citation>
    <scope>NUCLEOTIDE SEQUENCE</scope>
</reference>
<name>A0AA86TFN9_9FABA</name>
<keyword evidence="4" id="KW-1185">Reference proteome</keyword>
<organism evidence="3 4">
    <name type="scientific">Sphenostylis stenocarpa</name>
    <dbReference type="NCBI Taxonomy" id="92480"/>
    <lineage>
        <taxon>Eukaryota</taxon>
        <taxon>Viridiplantae</taxon>
        <taxon>Streptophyta</taxon>
        <taxon>Embryophyta</taxon>
        <taxon>Tracheophyta</taxon>
        <taxon>Spermatophyta</taxon>
        <taxon>Magnoliopsida</taxon>
        <taxon>eudicotyledons</taxon>
        <taxon>Gunneridae</taxon>
        <taxon>Pentapetalae</taxon>
        <taxon>rosids</taxon>
        <taxon>fabids</taxon>
        <taxon>Fabales</taxon>
        <taxon>Fabaceae</taxon>
        <taxon>Papilionoideae</taxon>
        <taxon>50 kb inversion clade</taxon>
        <taxon>NPAAA clade</taxon>
        <taxon>indigoferoid/millettioid clade</taxon>
        <taxon>Phaseoleae</taxon>
        <taxon>Sphenostylis</taxon>
    </lineage>
</organism>
<gene>
    <name evidence="3" type="ORF">AYBTSS11_LOCUS27997</name>
</gene>
<dbReference type="InterPro" id="IPR000157">
    <property type="entry name" value="TIR_dom"/>
</dbReference>
<evidence type="ECO:0000313" key="4">
    <source>
        <dbReference type="Proteomes" id="UP001189624"/>
    </source>
</evidence>
<dbReference type="AlphaFoldDB" id="A0AA86TFN9"/>
<evidence type="ECO:0000259" key="2">
    <source>
        <dbReference type="PROSITE" id="PS50104"/>
    </source>
</evidence>